<feature type="signal peptide" evidence="7">
    <location>
        <begin position="1"/>
        <end position="21"/>
    </location>
</feature>
<dbReference type="Pfam" id="PF12146">
    <property type="entry name" value="Hydrolase_4"/>
    <property type="match status" value="1"/>
</dbReference>
<dbReference type="RefSeq" id="WP_347605118.1">
    <property type="nucleotide sequence ID" value="NZ_JBDPZC010000001.1"/>
</dbReference>
<keyword evidence="10" id="KW-1185">Reference proteome</keyword>
<dbReference type="PANTHER" id="PTHR43722:SF1">
    <property type="entry name" value="PROLINE IMINOPEPTIDASE"/>
    <property type="match status" value="1"/>
</dbReference>
<dbReference type="InterPro" id="IPR022742">
    <property type="entry name" value="Hydrolase_4"/>
</dbReference>
<dbReference type="InterPro" id="IPR002410">
    <property type="entry name" value="Peptidase_S33"/>
</dbReference>
<keyword evidence="5 9" id="KW-0378">Hydrolase</keyword>
<dbReference type="EMBL" id="JBDPZC010000001">
    <property type="protein sequence ID" value="MEO3711415.1"/>
    <property type="molecule type" value="Genomic_DNA"/>
</dbReference>
<comment type="catalytic activity">
    <reaction evidence="1">
        <text>Release of N-terminal proline from a peptide.</text>
        <dbReference type="EC" id="3.4.11.5"/>
    </reaction>
</comment>
<dbReference type="PRINTS" id="PR00793">
    <property type="entry name" value="PROAMNOPTASE"/>
</dbReference>
<dbReference type="PANTHER" id="PTHR43722">
    <property type="entry name" value="PROLINE IMINOPEPTIDASE"/>
    <property type="match status" value="1"/>
</dbReference>
<proteinExistence type="predicted"/>
<evidence type="ECO:0000256" key="3">
    <source>
        <dbReference type="ARBA" id="ARBA00021843"/>
    </source>
</evidence>
<sequence length="353" mass="38827">MPRRALALLAIACLLPAWALAATDAPPATAACASPAQRVDEQGFVKLGGIEQWVTVKGERCGNPLVLFVHGGPGNPLSPYGDAMFGAWARDFTLVHWDQRGSGMTFGRNPTADDVPLTLAQLVSDGNELAAYLAQRFGQKKVIVWGSSWGSVLGLHMVHAHPELFHAYLGTSQMFDAAENGAQSYARLLQRVQDAQDQEALAVLQAVGAPPWTDPRSFGKVRRVIRRYEAQRTIPAPKAWWQPPAFYATPKAQAAYEAGEDYSFLQFVRLKGDGMASTIKLSQLGTEFRLPLFFVQGAEDLLTTPDVTQRYVDSLKAPVKELVLLPQVGHDPNQPMLDAQYRLLRERILPLIR</sequence>
<name>A0ABV0G8N0_9BURK</name>
<keyword evidence="7" id="KW-0732">Signal</keyword>
<dbReference type="GO" id="GO:0016787">
    <property type="term" value="F:hydrolase activity"/>
    <property type="evidence" value="ECO:0007669"/>
    <property type="project" value="UniProtKB-KW"/>
</dbReference>
<dbReference type="SUPFAM" id="SSF53474">
    <property type="entry name" value="alpha/beta-Hydrolases"/>
    <property type="match status" value="1"/>
</dbReference>
<dbReference type="Proteomes" id="UP001462640">
    <property type="component" value="Unassembled WGS sequence"/>
</dbReference>
<dbReference type="InterPro" id="IPR005944">
    <property type="entry name" value="Pro_iminopeptidase"/>
</dbReference>
<protein>
    <recommendedName>
        <fullName evidence="3">Proline iminopeptidase</fullName>
        <ecNumber evidence="2">3.4.11.5</ecNumber>
    </recommendedName>
    <alternativeName>
        <fullName evidence="6">Prolyl aminopeptidase</fullName>
    </alternativeName>
</protein>
<reference evidence="9 10" key="1">
    <citation type="submission" date="2024-05" db="EMBL/GenBank/DDBJ databases">
        <title>Roseateles sp. 2.12 16S ribosomal RNA gene Genome sequencing and assembly.</title>
        <authorList>
            <person name="Woo H."/>
        </authorList>
    </citation>
    <scope>NUCLEOTIDE SEQUENCE [LARGE SCALE GENOMIC DNA]</scope>
    <source>
        <strain evidence="9 10">2.12</strain>
    </source>
</reference>
<dbReference type="InterPro" id="IPR029058">
    <property type="entry name" value="AB_hydrolase_fold"/>
</dbReference>
<feature type="domain" description="Serine aminopeptidase S33" evidence="8">
    <location>
        <begin position="66"/>
        <end position="331"/>
    </location>
</feature>
<evidence type="ECO:0000256" key="7">
    <source>
        <dbReference type="SAM" id="SignalP"/>
    </source>
</evidence>
<dbReference type="EC" id="3.4.11.5" evidence="2"/>
<evidence type="ECO:0000313" key="10">
    <source>
        <dbReference type="Proteomes" id="UP001462640"/>
    </source>
</evidence>
<evidence type="ECO:0000256" key="1">
    <source>
        <dbReference type="ARBA" id="ARBA00001585"/>
    </source>
</evidence>
<evidence type="ECO:0000256" key="2">
    <source>
        <dbReference type="ARBA" id="ARBA00012568"/>
    </source>
</evidence>
<gene>
    <name evidence="9" type="ORF">ABDJ40_01400</name>
</gene>
<evidence type="ECO:0000256" key="6">
    <source>
        <dbReference type="ARBA" id="ARBA00029605"/>
    </source>
</evidence>
<organism evidence="9 10">
    <name type="scientific">Roseateles flavus</name>
    <dbReference type="NCBI Taxonomy" id="3149041"/>
    <lineage>
        <taxon>Bacteria</taxon>
        <taxon>Pseudomonadati</taxon>
        <taxon>Pseudomonadota</taxon>
        <taxon>Betaproteobacteria</taxon>
        <taxon>Burkholderiales</taxon>
        <taxon>Sphaerotilaceae</taxon>
        <taxon>Roseateles</taxon>
    </lineage>
</organism>
<evidence type="ECO:0000256" key="5">
    <source>
        <dbReference type="ARBA" id="ARBA00022801"/>
    </source>
</evidence>
<evidence type="ECO:0000313" key="9">
    <source>
        <dbReference type="EMBL" id="MEO3711415.1"/>
    </source>
</evidence>
<feature type="chain" id="PRO_5047418001" description="Proline iminopeptidase" evidence="7">
    <location>
        <begin position="22"/>
        <end position="353"/>
    </location>
</feature>
<evidence type="ECO:0000256" key="4">
    <source>
        <dbReference type="ARBA" id="ARBA00022490"/>
    </source>
</evidence>
<keyword evidence="4" id="KW-0963">Cytoplasm</keyword>
<evidence type="ECO:0000259" key="8">
    <source>
        <dbReference type="Pfam" id="PF12146"/>
    </source>
</evidence>
<comment type="caution">
    <text evidence="9">The sequence shown here is derived from an EMBL/GenBank/DDBJ whole genome shotgun (WGS) entry which is preliminary data.</text>
</comment>
<dbReference type="Gene3D" id="3.40.50.1820">
    <property type="entry name" value="alpha/beta hydrolase"/>
    <property type="match status" value="1"/>
</dbReference>
<accession>A0ABV0G8N0</accession>